<feature type="region of interest" description="Disordered" evidence="2">
    <location>
        <begin position="345"/>
        <end position="369"/>
    </location>
</feature>
<protein>
    <recommendedName>
        <fullName evidence="3">BHLH domain-containing protein</fullName>
    </recommendedName>
</protein>
<dbReference type="Pfam" id="PF00010">
    <property type="entry name" value="HLH"/>
    <property type="match status" value="1"/>
</dbReference>
<feature type="compositionally biased region" description="Pro residues" evidence="2">
    <location>
        <begin position="280"/>
        <end position="290"/>
    </location>
</feature>
<dbReference type="PROSITE" id="PS50888">
    <property type="entry name" value="BHLH"/>
    <property type="match status" value="1"/>
</dbReference>
<feature type="domain" description="BHLH" evidence="3">
    <location>
        <begin position="316"/>
        <end position="382"/>
    </location>
</feature>
<accession>A0AA40BBI3</accession>
<dbReference type="InterPro" id="IPR052099">
    <property type="entry name" value="Regulatory_TF_Diverse"/>
</dbReference>
<feature type="coiled-coil region" evidence="1">
    <location>
        <begin position="372"/>
        <end position="402"/>
    </location>
</feature>
<dbReference type="SUPFAM" id="SSF47459">
    <property type="entry name" value="HLH, helix-loop-helix DNA-binding domain"/>
    <property type="match status" value="1"/>
</dbReference>
<feature type="compositionally biased region" description="Basic residues" evidence="2">
    <location>
        <begin position="248"/>
        <end position="272"/>
    </location>
</feature>
<dbReference type="AlphaFoldDB" id="A0AA40BBI3"/>
<dbReference type="PANTHER" id="PTHR47336:SF2">
    <property type="entry name" value="TRANSCRIPTION FACTOR HMS1-RELATED"/>
    <property type="match status" value="1"/>
</dbReference>
<dbReference type="InterPro" id="IPR036638">
    <property type="entry name" value="HLH_DNA-bd_sf"/>
</dbReference>
<keyword evidence="1" id="KW-0175">Coiled coil</keyword>
<gene>
    <name evidence="4" type="ORF">B0H67DRAFT_563422</name>
</gene>
<dbReference type="InterPro" id="IPR011598">
    <property type="entry name" value="bHLH_dom"/>
</dbReference>
<reference evidence="4" key="1">
    <citation type="submission" date="2023-06" db="EMBL/GenBank/DDBJ databases">
        <title>Genome-scale phylogeny and comparative genomics of the fungal order Sordariales.</title>
        <authorList>
            <consortium name="Lawrence Berkeley National Laboratory"/>
            <person name="Hensen N."/>
            <person name="Bonometti L."/>
            <person name="Westerberg I."/>
            <person name="Brannstrom I.O."/>
            <person name="Guillou S."/>
            <person name="Cros-Aarteil S."/>
            <person name="Calhoun S."/>
            <person name="Haridas S."/>
            <person name="Kuo A."/>
            <person name="Mondo S."/>
            <person name="Pangilinan J."/>
            <person name="Riley R."/>
            <person name="Labutti K."/>
            <person name="Andreopoulos B."/>
            <person name="Lipzen A."/>
            <person name="Chen C."/>
            <person name="Yanf M."/>
            <person name="Daum C."/>
            <person name="Ng V."/>
            <person name="Clum A."/>
            <person name="Steindorff A."/>
            <person name="Ohm R."/>
            <person name="Martin F."/>
            <person name="Silar P."/>
            <person name="Natvig D."/>
            <person name="Lalanne C."/>
            <person name="Gautier V."/>
            <person name="Ament-Velasquez S.L."/>
            <person name="Kruys A."/>
            <person name="Hutchinson M.I."/>
            <person name="Powell A.J."/>
            <person name="Barry K."/>
            <person name="Miller A.N."/>
            <person name="Grigoriev I.V."/>
            <person name="Debuchy R."/>
            <person name="Gladieux P."/>
            <person name="Thoren M.H."/>
            <person name="Johannesson H."/>
        </authorList>
    </citation>
    <scope>NUCLEOTIDE SEQUENCE</scope>
    <source>
        <strain evidence="4">SMH4607-1</strain>
    </source>
</reference>
<dbReference type="Gene3D" id="4.10.280.10">
    <property type="entry name" value="Helix-loop-helix DNA-binding domain"/>
    <property type="match status" value="1"/>
</dbReference>
<proteinExistence type="predicted"/>
<feature type="region of interest" description="Disordered" evidence="2">
    <location>
        <begin position="191"/>
        <end position="328"/>
    </location>
</feature>
<evidence type="ECO:0000259" key="3">
    <source>
        <dbReference type="PROSITE" id="PS50888"/>
    </source>
</evidence>
<dbReference type="Proteomes" id="UP001172102">
    <property type="component" value="Unassembled WGS sequence"/>
</dbReference>
<feature type="region of interest" description="Disordered" evidence="2">
    <location>
        <begin position="1"/>
        <end position="20"/>
    </location>
</feature>
<comment type="caution">
    <text evidence="4">The sequence shown here is derived from an EMBL/GenBank/DDBJ whole genome shotgun (WGS) entry which is preliminary data.</text>
</comment>
<evidence type="ECO:0000256" key="1">
    <source>
        <dbReference type="SAM" id="Coils"/>
    </source>
</evidence>
<feature type="compositionally biased region" description="Basic and acidic residues" evidence="2">
    <location>
        <begin position="302"/>
        <end position="328"/>
    </location>
</feature>
<feature type="compositionally biased region" description="Basic and acidic residues" evidence="2">
    <location>
        <begin position="220"/>
        <end position="237"/>
    </location>
</feature>
<dbReference type="SMART" id="SM00353">
    <property type="entry name" value="HLH"/>
    <property type="match status" value="1"/>
</dbReference>
<name>A0AA40BBI3_9PEZI</name>
<evidence type="ECO:0000256" key="2">
    <source>
        <dbReference type="SAM" id="MobiDB-lite"/>
    </source>
</evidence>
<evidence type="ECO:0000313" key="5">
    <source>
        <dbReference type="Proteomes" id="UP001172102"/>
    </source>
</evidence>
<dbReference type="CDD" id="cd11395">
    <property type="entry name" value="bHLHzip_SREBP_like"/>
    <property type="match status" value="1"/>
</dbReference>
<keyword evidence="5" id="KW-1185">Reference proteome</keyword>
<dbReference type="GO" id="GO:0046983">
    <property type="term" value="F:protein dimerization activity"/>
    <property type="evidence" value="ECO:0007669"/>
    <property type="project" value="InterPro"/>
</dbReference>
<dbReference type="PANTHER" id="PTHR47336">
    <property type="entry name" value="TRANSCRIPTION FACTOR HMS1-RELATED"/>
    <property type="match status" value="1"/>
</dbReference>
<dbReference type="EMBL" id="JAUKUA010000001">
    <property type="protein sequence ID" value="KAK0730958.1"/>
    <property type="molecule type" value="Genomic_DNA"/>
</dbReference>
<sequence length="405" mass="44392">MSSRAQAVRGREKMNQGQDNQFDHPLQQAYGEFLPVGYPFSYDARTLVGYQISTLDGSAPSDVVLSSGSSRHHVTATEDGSYAAQRYRNELLSESPCLVLPVAELQNPWDLAAPATPLTPVEGDGLNYFPVQGNVGSMYYHGSVTTSPTTATTGTGAAPVWPSHLISMDPTYPEIPCRSAPYIEPELSPAMNGFTYQDGGYDESLPEAGSGGEDGTPYAEDNRTPKDHGYSDDRADQDQEQEQEQGPKKTKKSVKTSRASGARKKPSRKKSGASHNSPGQTPPLLPPPGPSLRTATRKHKRTEPPHKPGESPGELRARASHNQVEKEYRTRLHRQFEQLLNVLPGEGMGVDDEGEIPAGTTRQRRLSKAEVLDKATRHIRFLEGDKARLRRENRELEAALEKTAH</sequence>
<organism evidence="4 5">
    <name type="scientific">Lasiosphaeris hirsuta</name>
    <dbReference type="NCBI Taxonomy" id="260670"/>
    <lineage>
        <taxon>Eukaryota</taxon>
        <taxon>Fungi</taxon>
        <taxon>Dikarya</taxon>
        <taxon>Ascomycota</taxon>
        <taxon>Pezizomycotina</taxon>
        <taxon>Sordariomycetes</taxon>
        <taxon>Sordariomycetidae</taxon>
        <taxon>Sordariales</taxon>
        <taxon>Lasiosphaeriaceae</taxon>
        <taxon>Lasiosphaeris</taxon>
    </lineage>
</organism>
<evidence type="ECO:0000313" key="4">
    <source>
        <dbReference type="EMBL" id="KAK0730958.1"/>
    </source>
</evidence>